<evidence type="ECO:0000313" key="2">
    <source>
        <dbReference type="Proteomes" id="UP000219048"/>
    </source>
</evidence>
<name>A0A285MDU3_9FLAO</name>
<proteinExistence type="predicted"/>
<dbReference type="AlphaFoldDB" id="A0A285MDU3"/>
<dbReference type="Proteomes" id="UP000219048">
    <property type="component" value="Unassembled WGS sequence"/>
</dbReference>
<keyword evidence="2" id="KW-1185">Reference proteome</keyword>
<protein>
    <submittedName>
        <fullName evidence="1">Uncharacterized protein</fullName>
    </submittedName>
</protein>
<gene>
    <name evidence="1" type="ORF">SAMN06265377_1022</name>
</gene>
<sequence>MGKKKKKIKKRNSSLLRELAPTNCKTKCCKKYKKGENKRCKRCPCFDLLKKVA</sequence>
<accession>A0A285MDU3</accession>
<dbReference type="EMBL" id="OBEH01000001">
    <property type="protein sequence ID" value="SNY95354.1"/>
    <property type="molecule type" value="Genomic_DNA"/>
</dbReference>
<evidence type="ECO:0000313" key="1">
    <source>
        <dbReference type="EMBL" id="SNY95354.1"/>
    </source>
</evidence>
<reference evidence="2" key="1">
    <citation type="submission" date="2017-09" db="EMBL/GenBank/DDBJ databases">
        <authorList>
            <person name="Varghese N."/>
            <person name="Submissions S."/>
        </authorList>
    </citation>
    <scope>NUCLEOTIDE SEQUENCE [LARGE SCALE GENOMIC DNA]</scope>
    <source>
        <strain evidence="2">DSM 25885</strain>
    </source>
</reference>
<organism evidence="1 2">
    <name type="scientific">Flagellimonas pacifica</name>
    <dbReference type="NCBI Taxonomy" id="1247520"/>
    <lineage>
        <taxon>Bacteria</taxon>
        <taxon>Pseudomonadati</taxon>
        <taxon>Bacteroidota</taxon>
        <taxon>Flavobacteriia</taxon>
        <taxon>Flavobacteriales</taxon>
        <taxon>Flavobacteriaceae</taxon>
        <taxon>Flagellimonas</taxon>
    </lineage>
</organism>